<dbReference type="Proteomes" id="UP000887013">
    <property type="component" value="Unassembled WGS sequence"/>
</dbReference>
<evidence type="ECO:0000256" key="1">
    <source>
        <dbReference type="SAM" id="MobiDB-lite"/>
    </source>
</evidence>
<protein>
    <submittedName>
        <fullName evidence="2">Uncharacterized protein</fullName>
    </submittedName>
</protein>
<feature type="compositionally biased region" description="Basic and acidic residues" evidence="1">
    <location>
        <begin position="39"/>
        <end position="51"/>
    </location>
</feature>
<comment type="caution">
    <text evidence="2">The sequence shown here is derived from an EMBL/GenBank/DDBJ whole genome shotgun (WGS) entry which is preliminary data.</text>
</comment>
<sequence>MLADKLVVFDIIRHSLPSGSRRHMQESEILNDENQVTSRKPENLPKREHSHAIPNERSPFKYYGCGRPRVIKSRRPSCNPNFSRRTVVVTNHVNAHAAETGSP</sequence>
<evidence type="ECO:0000313" key="2">
    <source>
        <dbReference type="EMBL" id="GFT16348.1"/>
    </source>
</evidence>
<proteinExistence type="predicted"/>
<dbReference type="EMBL" id="BMAW01009913">
    <property type="protein sequence ID" value="GFT16348.1"/>
    <property type="molecule type" value="Genomic_DNA"/>
</dbReference>
<reference evidence="2" key="1">
    <citation type="submission" date="2020-08" db="EMBL/GenBank/DDBJ databases">
        <title>Multicomponent nature underlies the extraordinary mechanical properties of spider dragline silk.</title>
        <authorList>
            <person name="Kono N."/>
            <person name="Nakamura H."/>
            <person name="Mori M."/>
            <person name="Yoshida Y."/>
            <person name="Ohtoshi R."/>
            <person name="Malay A.D."/>
            <person name="Moran D.A.P."/>
            <person name="Tomita M."/>
            <person name="Numata K."/>
            <person name="Arakawa K."/>
        </authorList>
    </citation>
    <scope>NUCLEOTIDE SEQUENCE</scope>
</reference>
<dbReference type="OrthoDB" id="425619at2759"/>
<evidence type="ECO:0000313" key="3">
    <source>
        <dbReference type="Proteomes" id="UP000887013"/>
    </source>
</evidence>
<accession>A0A8X6THX4</accession>
<gene>
    <name evidence="2" type="primary">NCL1_18726</name>
    <name evidence="2" type="ORF">NPIL_347501</name>
</gene>
<feature type="region of interest" description="Disordered" evidence="1">
    <location>
        <begin position="18"/>
        <end position="59"/>
    </location>
</feature>
<name>A0A8X6THX4_NEPPI</name>
<organism evidence="2 3">
    <name type="scientific">Nephila pilipes</name>
    <name type="common">Giant wood spider</name>
    <name type="synonym">Nephila maculata</name>
    <dbReference type="NCBI Taxonomy" id="299642"/>
    <lineage>
        <taxon>Eukaryota</taxon>
        <taxon>Metazoa</taxon>
        <taxon>Ecdysozoa</taxon>
        <taxon>Arthropoda</taxon>
        <taxon>Chelicerata</taxon>
        <taxon>Arachnida</taxon>
        <taxon>Araneae</taxon>
        <taxon>Araneomorphae</taxon>
        <taxon>Entelegynae</taxon>
        <taxon>Araneoidea</taxon>
        <taxon>Nephilidae</taxon>
        <taxon>Nephila</taxon>
    </lineage>
</organism>
<dbReference type="AlphaFoldDB" id="A0A8X6THX4"/>
<keyword evidence="3" id="KW-1185">Reference proteome</keyword>